<feature type="transmembrane region" description="Helical" evidence="1">
    <location>
        <begin position="128"/>
        <end position="148"/>
    </location>
</feature>
<accession>A0A2R5HH86</accession>
<keyword evidence="1" id="KW-0812">Transmembrane</keyword>
<keyword evidence="3" id="KW-1185">Reference proteome</keyword>
<name>A0A2R5HH86_9LACT</name>
<dbReference type="OrthoDB" id="2237747at2"/>
<keyword evidence="1" id="KW-0472">Membrane</keyword>
<evidence type="ECO:0000313" key="2">
    <source>
        <dbReference type="EMBL" id="GBG97216.1"/>
    </source>
</evidence>
<comment type="caution">
    <text evidence="2">The sequence shown here is derived from an EMBL/GenBank/DDBJ whole genome shotgun (WGS) entry which is preliminary data.</text>
</comment>
<keyword evidence="1" id="KW-1133">Transmembrane helix</keyword>
<dbReference type="EMBL" id="BFFO01000008">
    <property type="protein sequence ID" value="GBG97216.1"/>
    <property type="molecule type" value="Genomic_DNA"/>
</dbReference>
<feature type="transmembrane region" description="Helical" evidence="1">
    <location>
        <begin position="183"/>
        <end position="202"/>
    </location>
</feature>
<dbReference type="Proteomes" id="UP000245021">
    <property type="component" value="Unassembled WGS sequence"/>
</dbReference>
<organism evidence="2 3">
    <name type="scientific">Lactococcus termiticola</name>
    <dbReference type="NCBI Taxonomy" id="2169526"/>
    <lineage>
        <taxon>Bacteria</taxon>
        <taxon>Bacillati</taxon>
        <taxon>Bacillota</taxon>
        <taxon>Bacilli</taxon>
        <taxon>Lactobacillales</taxon>
        <taxon>Streptococcaceae</taxon>
        <taxon>Lactococcus</taxon>
    </lineage>
</organism>
<evidence type="ECO:0000313" key="3">
    <source>
        <dbReference type="Proteomes" id="UP000245021"/>
    </source>
</evidence>
<evidence type="ECO:0000256" key="1">
    <source>
        <dbReference type="SAM" id="Phobius"/>
    </source>
</evidence>
<sequence length="208" mass="21802">MATQKEWSEFFEMMNNRPATAEELQAALVNGEFDAPASPEAPAAPQAAQAAAPVQPQAQVQAQAGPMQQQFYAQPQQAMAPGAGSLWFKDNWADLFTAIAAFLGFIALFLPAYSGYASTVSLVSTGSGIFAMILIIAVLALSIVSLFVKNTILSKVSMMLALLTSGFALGIIMPLTNAGVGKIFLLIATLAMIALPVVKSFIVKGDAA</sequence>
<proteinExistence type="predicted"/>
<feature type="transmembrane region" description="Helical" evidence="1">
    <location>
        <begin position="160"/>
        <end position="177"/>
    </location>
</feature>
<dbReference type="RefSeq" id="WP_109246171.1">
    <property type="nucleotide sequence ID" value="NZ_BFFO01000008.1"/>
</dbReference>
<feature type="transmembrane region" description="Helical" evidence="1">
    <location>
        <begin position="95"/>
        <end position="116"/>
    </location>
</feature>
<dbReference type="AlphaFoldDB" id="A0A2R5HH86"/>
<gene>
    <name evidence="2" type="ORF">NtB2_01354</name>
</gene>
<reference evidence="2 3" key="1">
    <citation type="journal article" date="2018" name="Genome Announc.">
        <title>Draft Genome Sequence of Lactococcus sp. Strain NtB2 (JCM 32569), Isolated from the Gut of the Higher Termite Nasutitermes takasagoensis.</title>
        <authorList>
            <person name="Noda S."/>
            <person name="Aihara C."/>
            <person name="Yuki M."/>
            <person name="Ohkuma M."/>
        </authorList>
    </citation>
    <scope>NUCLEOTIDE SEQUENCE [LARGE SCALE GENOMIC DNA]</scope>
    <source>
        <strain evidence="2 3">NtB2</strain>
    </source>
</reference>
<protein>
    <submittedName>
        <fullName evidence="2">Uncharacterized protein</fullName>
    </submittedName>
</protein>